<dbReference type="Gene3D" id="6.10.250.660">
    <property type="match status" value="1"/>
</dbReference>
<keyword evidence="6" id="KW-0131">Cell cycle</keyword>
<name>A0A9E2KCZ4_9FIRM</name>
<dbReference type="PANTHER" id="PTHR35794">
    <property type="entry name" value="CELL DIVISION PROTEIN DIVIVA"/>
    <property type="match status" value="1"/>
</dbReference>
<comment type="caution">
    <text evidence="7">The sequence shown here is derived from an EMBL/GenBank/DDBJ whole genome shotgun (WGS) entry which is preliminary data.</text>
</comment>
<sequence>MLSIVDIQNKEFKKNKIGGYNIEEVNDYLEQIIKSYQEMLNENYALKDKVNVLNESVQYYRTMESTIQNVLVLADKTAQDIKAAAYEKAEQIKKEADERAEKITLLAEERVARVIDQGRQEAYHLGQRVEEAKRQYLTYKTQFKQLVQTQMDFLEQGDERMTAIQEELSHAFLKIQEEATIKEEEEQAQVADEVASTEEEVFYTKAYMPLVKDEVE</sequence>
<keyword evidence="3" id="KW-0963">Cytoplasm</keyword>
<comment type="subcellular location">
    <subcellularLocation>
        <location evidence="1">Cytoplasm</location>
    </subcellularLocation>
</comment>
<reference evidence="7" key="1">
    <citation type="journal article" date="2021" name="PeerJ">
        <title>Extensive microbial diversity within the chicken gut microbiome revealed by metagenomics and culture.</title>
        <authorList>
            <person name="Gilroy R."/>
            <person name="Ravi A."/>
            <person name="Getino M."/>
            <person name="Pursley I."/>
            <person name="Horton D.L."/>
            <person name="Alikhan N.F."/>
            <person name="Baker D."/>
            <person name="Gharbi K."/>
            <person name="Hall N."/>
            <person name="Watson M."/>
            <person name="Adriaenssens E.M."/>
            <person name="Foster-Nyarko E."/>
            <person name="Jarju S."/>
            <person name="Secka A."/>
            <person name="Antonio M."/>
            <person name="Oren A."/>
            <person name="Chaudhuri R.R."/>
            <person name="La Ragione R."/>
            <person name="Hildebrand F."/>
            <person name="Pallen M.J."/>
        </authorList>
    </citation>
    <scope>NUCLEOTIDE SEQUENCE</scope>
    <source>
        <strain evidence="7">B5-657</strain>
    </source>
</reference>
<proteinExistence type="inferred from homology"/>
<keyword evidence="4" id="KW-0132">Cell division</keyword>
<dbReference type="GO" id="GO:0005737">
    <property type="term" value="C:cytoplasm"/>
    <property type="evidence" value="ECO:0007669"/>
    <property type="project" value="UniProtKB-SubCell"/>
</dbReference>
<evidence type="ECO:0000256" key="1">
    <source>
        <dbReference type="ARBA" id="ARBA00004496"/>
    </source>
</evidence>
<dbReference type="PANTHER" id="PTHR35794:SF2">
    <property type="entry name" value="CELL DIVISION PROTEIN DIVIVA"/>
    <property type="match status" value="1"/>
</dbReference>
<evidence type="ECO:0000256" key="5">
    <source>
        <dbReference type="ARBA" id="ARBA00023054"/>
    </source>
</evidence>
<accession>A0A9E2KCZ4</accession>
<reference evidence="7" key="2">
    <citation type="submission" date="2021-04" db="EMBL/GenBank/DDBJ databases">
        <authorList>
            <person name="Gilroy R."/>
        </authorList>
    </citation>
    <scope>NUCLEOTIDE SEQUENCE</scope>
    <source>
        <strain evidence="7">B5-657</strain>
    </source>
</reference>
<evidence type="ECO:0000256" key="2">
    <source>
        <dbReference type="ARBA" id="ARBA00009008"/>
    </source>
</evidence>
<dbReference type="AlphaFoldDB" id="A0A9E2KCZ4"/>
<dbReference type="InterPro" id="IPR007793">
    <property type="entry name" value="DivIVA_fam"/>
</dbReference>
<organism evidence="7 8">
    <name type="scientific">Candidatus Cellulosilyticum pullistercoris</name>
    <dbReference type="NCBI Taxonomy" id="2838521"/>
    <lineage>
        <taxon>Bacteria</taxon>
        <taxon>Bacillati</taxon>
        <taxon>Bacillota</taxon>
        <taxon>Clostridia</taxon>
        <taxon>Lachnospirales</taxon>
        <taxon>Cellulosilyticaceae</taxon>
        <taxon>Cellulosilyticum</taxon>
    </lineage>
</organism>
<evidence type="ECO:0000313" key="7">
    <source>
        <dbReference type="EMBL" id="MBU3805209.1"/>
    </source>
</evidence>
<keyword evidence="5" id="KW-0175">Coiled coil</keyword>
<dbReference type="GO" id="GO:0051301">
    <property type="term" value="P:cell division"/>
    <property type="evidence" value="ECO:0007669"/>
    <property type="project" value="UniProtKB-KW"/>
</dbReference>
<dbReference type="NCBIfam" id="TIGR03544">
    <property type="entry name" value="DivI1A_domain"/>
    <property type="match status" value="1"/>
</dbReference>
<evidence type="ECO:0000313" key="8">
    <source>
        <dbReference type="Proteomes" id="UP000824229"/>
    </source>
</evidence>
<evidence type="ECO:0000256" key="4">
    <source>
        <dbReference type="ARBA" id="ARBA00022618"/>
    </source>
</evidence>
<dbReference type="Proteomes" id="UP000824229">
    <property type="component" value="Unassembled WGS sequence"/>
</dbReference>
<evidence type="ECO:0000256" key="3">
    <source>
        <dbReference type="ARBA" id="ARBA00022490"/>
    </source>
</evidence>
<comment type="similarity">
    <text evidence="2">Belongs to the DivIVA family.</text>
</comment>
<dbReference type="Pfam" id="PF05103">
    <property type="entry name" value="DivIVA"/>
    <property type="match status" value="1"/>
</dbReference>
<dbReference type="InterPro" id="IPR019933">
    <property type="entry name" value="DivIVA_domain"/>
</dbReference>
<evidence type="ECO:0000256" key="6">
    <source>
        <dbReference type="ARBA" id="ARBA00023306"/>
    </source>
</evidence>
<gene>
    <name evidence="7" type="ORF">H9872_10720</name>
</gene>
<dbReference type="EMBL" id="JAHLFQ010000253">
    <property type="protein sequence ID" value="MBU3805209.1"/>
    <property type="molecule type" value="Genomic_DNA"/>
</dbReference>
<protein>
    <submittedName>
        <fullName evidence="7">DivIVA domain-containing protein</fullName>
    </submittedName>
</protein>